<accession>A0A3P6E4E7</accession>
<gene>
    <name evidence="1" type="ORF">BOLC7T44523H</name>
</gene>
<dbReference type="AlphaFoldDB" id="A0A3P6E4E7"/>
<organism evidence="1">
    <name type="scientific">Brassica oleracea</name>
    <name type="common">Wild cabbage</name>
    <dbReference type="NCBI Taxonomy" id="3712"/>
    <lineage>
        <taxon>Eukaryota</taxon>
        <taxon>Viridiplantae</taxon>
        <taxon>Streptophyta</taxon>
        <taxon>Embryophyta</taxon>
        <taxon>Tracheophyta</taxon>
        <taxon>Spermatophyta</taxon>
        <taxon>Magnoliopsida</taxon>
        <taxon>eudicotyledons</taxon>
        <taxon>Gunneridae</taxon>
        <taxon>Pentapetalae</taxon>
        <taxon>rosids</taxon>
        <taxon>malvids</taxon>
        <taxon>Brassicales</taxon>
        <taxon>Brassicaceae</taxon>
        <taxon>Brassiceae</taxon>
        <taxon>Brassica</taxon>
    </lineage>
</organism>
<evidence type="ECO:0008006" key="2">
    <source>
        <dbReference type="Google" id="ProtNLM"/>
    </source>
</evidence>
<sequence length="89" mass="10231">MLSFTVELHSSYEITMAILTAELRCLEWALRSMKDLAYQEIVVEPDFHEPIEAVMQSSEWPRFRVLLQRINALCASFASIFICDGVCCL</sequence>
<dbReference type="EMBL" id="LR031876">
    <property type="protein sequence ID" value="VDD38963.1"/>
    <property type="molecule type" value="Genomic_DNA"/>
</dbReference>
<evidence type="ECO:0000313" key="1">
    <source>
        <dbReference type="EMBL" id="VDD38963.1"/>
    </source>
</evidence>
<protein>
    <recommendedName>
        <fullName evidence="2">RNase H type-1 domain-containing protein</fullName>
    </recommendedName>
</protein>
<proteinExistence type="predicted"/>
<name>A0A3P6E4E7_BRAOL</name>
<reference evidence="1" key="1">
    <citation type="submission" date="2018-11" db="EMBL/GenBank/DDBJ databases">
        <authorList>
            <consortium name="Genoscope - CEA"/>
            <person name="William W."/>
        </authorList>
    </citation>
    <scope>NUCLEOTIDE SEQUENCE</scope>
</reference>